<evidence type="ECO:0000313" key="2">
    <source>
        <dbReference type="EMBL" id="KAK1744985.1"/>
    </source>
</evidence>
<dbReference type="Proteomes" id="UP001224775">
    <property type="component" value="Unassembled WGS sequence"/>
</dbReference>
<protein>
    <submittedName>
        <fullName evidence="2">Uncharacterized protein</fullName>
    </submittedName>
</protein>
<comment type="caution">
    <text evidence="2">The sequence shown here is derived from an EMBL/GenBank/DDBJ whole genome shotgun (WGS) entry which is preliminary data.</text>
</comment>
<feature type="region of interest" description="Disordered" evidence="1">
    <location>
        <begin position="79"/>
        <end position="103"/>
    </location>
</feature>
<evidence type="ECO:0000313" key="3">
    <source>
        <dbReference type="Proteomes" id="UP001224775"/>
    </source>
</evidence>
<reference evidence="2" key="1">
    <citation type="submission" date="2023-06" db="EMBL/GenBank/DDBJ databases">
        <title>Survivors Of The Sea: Transcriptome response of Skeletonema marinoi to long-term dormancy.</title>
        <authorList>
            <person name="Pinder M.I.M."/>
            <person name="Kourtchenko O."/>
            <person name="Robertson E.K."/>
            <person name="Larsson T."/>
            <person name="Maumus F."/>
            <person name="Osuna-Cruz C.M."/>
            <person name="Vancaester E."/>
            <person name="Stenow R."/>
            <person name="Vandepoele K."/>
            <person name="Ploug H."/>
            <person name="Bruchert V."/>
            <person name="Godhe A."/>
            <person name="Topel M."/>
        </authorList>
    </citation>
    <scope>NUCLEOTIDE SEQUENCE</scope>
    <source>
        <strain evidence="2">R05AC</strain>
    </source>
</reference>
<accession>A0AAD8YGE9</accession>
<feature type="region of interest" description="Disordered" evidence="1">
    <location>
        <begin position="144"/>
        <end position="181"/>
    </location>
</feature>
<evidence type="ECO:0000256" key="1">
    <source>
        <dbReference type="SAM" id="MobiDB-lite"/>
    </source>
</evidence>
<dbReference type="AlphaFoldDB" id="A0AAD8YGE9"/>
<proteinExistence type="predicted"/>
<sequence>MSNQGGGSEIQEECRKLQRTADVVDANWSAEILAYEGTTSNKPNRFGVVADETLFPYHDALYPLLDCFDGLQGNRNVTDKTIIPPSPAPLPYRSLNGNRRKKSAPTIDAHGVEIMELAMLENHLPNSAWAIRDAIMPLERQQQFANEHESCKHIDNDQHQQEQHQQLPVRQVNDGQRHPNPRFWNILMDSKSEITRIASSEISLPPIWDDDGFGDDDDSNNWEDIDDSNSDIDATTSPILNDIGNLARNFTFLSWWEQTIIKERRGIASSSSSSQASLPSYLYLKVLMHSLSELQSDHRLARAILLLMADCKTCSIDSSNVGAEEESGLECLRRLLTVLSFGYTPCDGYCHESYIAHENAGDLLDDDCGVDVPNHYCSDWWEMLGAVSTLIGYGIENMTNQHASIICAFFGLERDEDDDPSTTITHVHLLSAILNGIRLHANSARVRLESLSNDADGYTDDINADAAQISRSFHNCVNIFVDIGERILLRLPNNFVNCQLAGLIVRGLLEAYMDSAMMDVTDSVACYLSQNNADSKLRSIVDPLRYANAITNSSAHPLVNSHLSTTNAREQFIGFHPPRDVQDLVKGLFRRDLVDLNIAGCGYGDFLCWLHLPIQPEPLLFDYTSNFPQEDDDEEPPQEYEWVQDEHGFMQNAISSLALCAHRYGVPASIVEIVNSFLPRSWFDDERMCCWSHECQMNQLSQLYREKISSRSSNWNGETSLQHEQRTQRPGRTLTSCGCKVAMVCSKDHWKRLHQEGHKRQCGLPPFRPPFSKEDNLFVREIFEESDVGLVGEVDDEYDRSGTDQNDDDTDSWESIDTNAEDIQKCTMHDKIYSWFNSQSYKIQRREAPAPPFANFY</sequence>
<organism evidence="2 3">
    <name type="scientific">Skeletonema marinoi</name>
    <dbReference type="NCBI Taxonomy" id="267567"/>
    <lineage>
        <taxon>Eukaryota</taxon>
        <taxon>Sar</taxon>
        <taxon>Stramenopiles</taxon>
        <taxon>Ochrophyta</taxon>
        <taxon>Bacillariophyta</taxon>
        <taxon>Coscinodiscophyceae</taxon>
        <taxon>Thalassiosirophycidae</taxon>
        <taxon>Thalassiosirales</taxon>
        <taxon>Skeletonemataceae</taxon>
        <taxon>Skeletonema</taxon>
        <taxon>Skeletonema marinoi-dohrnii complex</taxon>
    </lineage>
</organism>
<feature type="compositionally biased region" description="Acidic residues" evidence="1">
    <location>
        <begin position="805"/>
        <end position="814"/>
    </location>
</feature>
<feature type="region of interest" description="Disordered" evidence="1">
    <location>
        <begin position="793"/>
        <end position="814"/>
    </location>
</feature>
<feature type="compositionally biased region" description="Basic and acidic residues" evidence="1">
    <location>
        <begin position="146"/>
        <end position="162"/>
    </location>
</feature>
<name>A0AAD8YGE9_9STRA</name>
<dbReference type="EMBL" id="JATAAI010000006">
    <property type="protein sequence ID" value="KAK1744985.1"/>
    <property type="molecule type" value="Genomic_DNA"/>
</dbReference>
<gene>
    <name evidence="2" type="ORF">QTG54_004276</name>
</gene>
<keyword evidence="3" id="KW-1185">Reference proteome</keyword>